<dbReference type="EMBL" id="VSSQ01068292">
    <property type="protein sequence ID" value="MPN20506.1"/>
    <property type="molecule type" value="Genomic_DNA"/>
</dbReference>
<sequence length="154" mass="16425">MRIDGRLAEEFKEVFVERLAIGQPGQCVGFTVIQQSDVVAEILDQSHQGHALVGRKAVREDQVDEVDRLVVIHDREHDAMGAVGEVVEHGGFFFAAAGKNGIAFERLAEFLVRYVGVAQPLSIGTVTGAGKDHGLPGAGVAAVNGQLLRTEQGP</sequence>
<dbReference type="AlphaFoldDB" id="A0A645G2Z7"/>
<evidence type="ECO:0000313" key="1">
    <source>
        <dbReference type="EMBL" id="MPN20506.1"/>
    </source>
</evidence>
<name>A0A645G2Z7_9ZZZZ</name>
<gene>
    <name evidence="1" type="ORF">SDC9_167885</name>
</gene>
<organism evidence="1">
    <name type="scientific">bioreactor metagenome</name>
    <dbReference type="NCBI Taxonomy" id="1076179"/>
    <lineage>
        <taxon>unclassified sequences</taxon>
        <taxon>metagenomes</taxon>
        <taxon>ecological metagenomes</taxon>
    </lineage>
</organism>
<accession>A0A645G2Z7</accession>
<comment type="caution">
    <text evidence="1">The sequence shown here is derived from an EMBL/GenBank/DDBJ whole genome shotgun (WGS) entry which is preliminary data.</text>
</comment>
<protein>
    <submittedName>
        <fullName evidence="1">Uncharacterized protein</fullName>
    </submittedName>
</protein>
<proteinExistence type="predicted"/>
<reference evidence="1" key="1">
    <citation type="submission" date="2019-08" db="EMBL/GenBank/DDBJ databases">
        <authorList>
            <person name="Kucharzyk K."/>
            <person name="Murdoch R.W."/>
            <person name="Higgins S."/>
            <person name="Loffler F."/>
        </authorList>
    </citation>
    <scope>NUCLEOTIDE SEQUENCE</scope>
</reference>